<evidence type="ECO:0000313" key="2">
    <source>
        <dbReference type="Proteomes" id="UP000813423"/>
    </source>
</evidence>
<evidence type="ECO:0000313" key="1">
    <source>
        <dbReference type="EMBL" id="KAH1900944.1"/>
    </source>
</evidence>
<dbReference type="EMBL" id="JAIBSC010000071">
    <property type="protein sequence ID" value="KAH1900944.1"/>
    <property type="molecule type" value="Genomic_DNA"/>
</dbReference>
<dbReference type="AlphaFoldDB" id="A0A8H4HXY8"/>
<gene>
    <name evidence="1" type="ORF">KXV57_008258</name>
</gene>
<comment type="caution">
    <text evidence="1">The sequence shown here is derived from an EMBL/GenBank/DDBJ whole genome shotgun (WGS) entry which is preliminary data.</text>
</comment>
<organism evidence="1 2">
    <name type="scientific">Aspergillus fumigatus</name>
    <name type="common">Neosartorya fumigata</name>
    <dbReference type="NCBI Taxonomy" id="746128"/>
    <lineage>
        <taxon>Eukaryota</taxon>
        <taxon>Fungi</taxon>
        <taxon>Dikarya</taxon>
        <taxon>Ascomycota</taxon>
        <taxon>Pezizomycotina</taxon>
        <taxon>Eurotiomycetes</taxon>
        <taxon>Eurotiomycetidae</taxon>
        <taxon>Eurotiales</taxon>
        <taxon>Aspergillaceae</taxon>
        <taxon>Aspergillus</taxon>
        <taxon>Aspergillus subgen. Fumigati</taxon>
    </lineage>
</organism>
<reference evidence="1" key="1">
    <citation type="submission" date="2021-08" db="EMBL/GenBank/DDBJ databases">
        <title>Global Aspergillus fumigatus from environmental and clinical sources.</title>
        <authorList>
            <person name="Barber A."/>
            <person name="Sae-Ong T."/>
        </authorList>
    </citation>
    <scope>NUCLEOTIDE SEQUENCE</scope>
    <source>
        <strain evidence="1">NRZ-2016-071</strain>
    </source>
</reference>
<name>A0A8H4HXY8_ASPFM</name>
<dbReference type="Proteomes" id="UP000813423">
    <property type="component" value="Unassembled WGS sequence"/>
</dbReference>
<accession>A0A8H4HXY8</accession>
<sequence>MLPKMLHLIKAGNDADGNYNGDGENERSVKRLSAAVVSHEIEGSLLACVTHTYDSSALEDIGEEDGEEPTRGRIQCDTCRCSVRVLQLDHCWRASLPAETLQLTDAVLVNLSFAIQNQTQLFAIGNNASVSRTWELFDLLLGGALVKTVPLAASCYSAWSEYDAAEFEVVPAADPASIMGPLYEGRTCLPTDDPSGNSSENATLLDTTFEAIQSTIEADPFGLFYARTAVSSEGWTVESEDELPDQNC</sequence>
<proteinExistence type="predicted"/>
<protein>
    <submittedName>
        <fullName evidence="1">Uncharacterized protein</fullName>
    </submittedName>
</protein>